<dbReference type="Proteomes" id="UP000807306">
    <property type="component" value="Unassembled WGS sequence"/>
</dbReference>
<dbReference type="OrthoDB" id="3261081at2759"/>
<dbReference type="AlphaFoldDB" id="A0A9P6E9J8"/>
<organism evidence="1 2">
    <name type="scientific">Crepidotus variabilis</name>
    <dbReference type="NCBI Taxonomy" id="179855"/>
    <lineage>
        <taxon>Eukaryota</taxon>
        <taxon>Fungi</taxon>
        <taxon>Dikarya</taxon>
        <taxon>Basidiomycota</taxon>
        <taxon>Agaricomycotina</taxon>
        <taxon>Agaricomycetes</taxon>
        <taxon>Agaricomycetidae</taxon>
        <taxon>Agaricales</taxon>
        <taxon>Agaricineae</taxon>
        <taxon>Crepidotaceae</taxon>
        <taxon>Crepidotus</taxon>
    </lineage>
</organism>
<sequence length="173" mass="18772">MFRSTSTSSANPSTSPTRRSRLDIAGVSNLFVRVRRLEQRALRRNTMSVLTSGDPKTHTVISSNENQGACLPVEYVNQYVCTGGVNVAPLLRATRTSLLGRVEVLGANALMDEQWECTIYGPKHNTGNGTYTVQVRYLASATKSAVCDPCRPVALEQAKGIPGLMTIVKRSDA</sequence>
<comment type="caution">
    <text evidence="1">The sequence shown here is derived from an EMBL/GenBank/DDBJ whole genome shotgun (WGS) entry which is preliminary data.</text>
</comment>
<name>A0A9P6E9J8_9AGAR</name>
<dbReference type="EMBL" id="MU157889">
    <property type="protein sequence ID" value="KAF9525051.1"/>
    <property type="molecule type" value="Genomic_DNA"/>
</dbReference>
<keyword evidence="2" id="KW-1185">Reference proteome</keyword>
<gene>
    <name evidence="1" type="ORF">CPB83DRAFT_566046</name>
</gene>
<proteinExistence type="predicted"/>
<reference evidence="1" key="1">
    <citation type="submission" date="2020-11" db="EMBL/GenBank/DDBJ databases">
        <authorList>
            <consortium name="DOE Joint Genome Institute"/>
            <person name="Ahrendt S."/>
            <person name="Riley R."/>
            <person name="Andreopoulos W."/>
            <person name="Labutti K."/>
            <person name="Pangilinan J."/>
            <person name="Ruiz-Duenas F.J."/>
            <person name="Barrasa J.M."/>
            <person name="Sanchez-Garcia M."/>
            <person name="Camarero S."/>
            <person name="Miyauchi S."/>
            <person name="Serrano A."/>
            <person name="Linde D."/>
            <person name="Babiker R."/>
            <person name="Drula E."/>
            <person name="Ayuso-Fernandez I."/>
            <person name="Pacheco R."/>
            <person name="Padilla G."/>
            <person name="Ferreira P."/>
            <person name="Barriuso J."/>
            <person name="Kellner H."/>
            <person name="Castanera R."/>
            <person name="Alfaro M."/>
            <person name="Ramirez L."/>
            <person name="Pisabarro A.G."/>
            <person name="Kuo A."/>
            <person name="Tritt A."/>
            <person name="Lipzen A."/>
            <person name="He G."/>
            <person name="Yan M."/>
            <person name="Ng V."/>
            <person name="Cullen D."/>
            <person name="Martin F."/>
            <person name="Rosso M.-N."/>
            <person name="Henrissat B."/>
            <person name="Hibbett D."/>
            <person name="Martinez A.T."/>
            <person name="Grigoriev I.V."/>
        </authorList>
    </citation>
    <scope>NUCLEOTIDE SEQUENCE</scope>
    <source>
        <strain evidence="1">CBS 506.95</strain>
    </source>
</reference>
<protein>
    <submittedName>
        <fullName evidence="1">Uncharacterized protein</fullName>
    </submittedName>
</protein>
<evidence type="ECO:0000313" key="2">
    <source>
        <dbReference type="Proteomes" id="UP000807306"/>
    </source>
</evidence>
<evidence type="ECO:0000313" key="1">
    <source>
        <dbReference type="EMBL" id="KAF9525051.1"/>
    </source>
</evidence>
<accession>A0A9P6E9J8</accession>